<evidence type="ECO:0000313" key="3">
    <source>
        <dbReference type="EMBL" id="GCF11952.1"/>
    </source>
</evidence>
<dbReference type="CDD" id="cd20736">
    <property type="entry name" value="PoNe_Nuclease"/>
    <property type="match status" value="1"/>
</dbReference>
<dbReference type="PANTHER" id="PTHR34039">
    <property type="entry name" value="UPF0102 PROTEIN YRAN"/>
    <property type="match status" value="1"/>
</dbReference>
<dbReference type="InterPro" id="IPR003509">
    <property type="entry name" value="UPF0102_YraN-like"/>
</dbReference>
<dbReference type="Gene3D" id="3.40.1350.10">
    <property type="match status" value="1"/>
</dbReference>
<dbReference type="GO" id="GO:0003676">
    <property type="term" value="F:nucleic acid binding"/>
    <property type="evidence" value="ECO:0007669"/>
    <property type="project" value="InterPro"/>
</dbReference>
<keyword evidence="4" id="KW-1185">Reference proteome</keyword>
<name>A0A5A5TKX3_9CHLR</name>
<dbReference type="AlphaFoldDB" id="A0A5A5TKX3"/>
<gene>
    <name evidence="3" type="ORF">KDI_55160</name>
</gene>
<dbReference type="PANTHER" id="PTHR34039:SF1">
    <property type="entry name" value="UPF0102 PROTEIN YRAN"/>
    <property type="match status" value="1"/>
</dbReference>
<evidence type="ECO:0000256" key="2">
    <source>
        <dbReference type="HAMAP-Rule" id="MF_00048"/>
    </source>
</evidence>
<dbReference type="NCBIfam" id="TIGR00252">
    <property type="entry name" value="YraN family protein"/>
    <property type="match status" value="1"/>
</dbReference>
<comment type="caution">
    <text evidence="3">The sequence shown here is derived from an EMBL/GenBank/DDBJ whole genome shotgun (WGS) entry which is preliminary data.</text>
</comment>
<dbReference type="InterPro" id="IPR011856">
    <property type="entry name" value="tRNA_endonuc-like_dom_sf"/>
</dbReference>
<dbReference type="NCBIfam" id="NF009150">
    <property type="entry name" value="PRK12497.1-3"/>
    <property type="match status" value="1"/>
</dbReference>
<dbReference type="InterPro" id="IPR011335">
    <property type="entry name" value="Restrct_endonuc-II-like"/>
</dbReference>
<dbReference type="EMBL" id="BIXY01000183">
    <property type="protein sequence ID" value="GCF11952.1"/>
    <property type="molecule type" value="Genomic_DNA"/>
</dbReference>
<comment type="similarity">
    <text evidence="1 2">Belongs to the UPF0102 family.</text>
</comment>
<evidence type="ECO:0000256" key="1">
    <source>
        <dbReference type="ARBA" id="ARBA00006738"/>
    </source>
</evidence>
<evidence type="ECO:0000313" key="4">
    <source>
        <dbReference type="Proteomes" id="UP000322530"/>
    </source>
</evidence>
<dbReference type="HAMAP" id="MF_00048">
    <property type="entry name" value="UPF0102"/>
    <property type="match status" value="1"/>
</dbReference>
<protein>
    <recommendedName>
        <fullName evidence="2">UPF0102 protein KDI_55160</fullName>
    </recommendedName>
</protein>
<sequence length="138" mass="15610">MVKESQGHAEPSLGMARQGLGRTGERLATEHLIQAGYTIRERNYRCCYGEIDVIAEHDLDLVFIEVKTRRGATHGLPEEAVNKRKQQKILQVAAHYLSLHADDKEAGERSWRVDVVAIQLSAGGKLEEIRLYQHAFME</sequence>
<dbReference type="SUPFAM" id="SSF52980">
    <property type="entry name" value="Restriction endonuclease-like"/>
    <property type="match status" value="1"/>
</dbReference>
<dbReference type="NCBIfam" id="NF009154">
    <property type="entry name" value="PRK12497.3-3"/>
    <property type="match status" value="1"/>
</dbReference>
<proteinExistence type="inferred from homology"/>
<organism evidence="3 4">
    <name type="scientific">Dictyobacter arantiisoli</name>
    <dbReference type="NCBI Taxonomy" id="2014874"/>
    <lineage>
        <taxon>Bacteria</taxon>
        <taxon>Bacillati</taxon>
        <taxon>Chloroflexota</taxon>
        <taxon>Ktedonobacteria</taxon>
        <taxon>Ktedonobacterales</taxon>
        <taxon>Dictyobacteraceae</taxon>
        <taxon>Dictyobacter</taxon>
    </lineage>
</organism>
<dbReference type="Pfam" id="PF02021">
    <property type="entry name" value="UPF0102"/>
    <property type="match status" value="1"/>
</dbReference>
<dbReference type="Proteomes" id="UP000322530">
    <property type="component" value="Unassembled WGS sequence"/>
</dbReference>
<accession>A0A5A5TKX3</accession>
<reference evidence="3 4" key="1">
    <citation type="submission" date="2019-01" db="EMBL/GenBank/DDBJ databases">
        <title>Draft genome sequence of Dictyobacter sp. Uno17.</title>
        <authorList>
            <person name="Wang C.M."/>
            <person name="Zheng Y."/>
            <person name="Sakai Y."/>
            <person name="Abe K."/>
            <person name="Yokota A."/>
            <person name="Yabe S."/>
        </authorList>
    </citation>
    <scope>NUCLEOTIDE SEQUENCE [LARGE SCALE GENOMIC DNA]</scope>
    <source>
        <strain evidence="3 4">Uno17</strain>
    </source>
</reference>